<dbReference type="InterPro" id="IPR011944">
    <property type="entry name" value="Steroid_delta5-4_isomerase"/>
</dbReference>
<comment type="caution">
    <text evidence="2">The sequence shown here is derived from an EMBL/GenBank/DDBJ whole genome shotgun (WGS) entry which is preliminary data.</text>
</comment>
<proteinExistence type="predicted"/>
<evidence type="ECO:0000259" key="1">
    <source>
        <dbReference type="Pfam" id="PF14534"/>
    </source>
</evidence>
<gene>
    <name evidence="2" type="ORF">EBO15_25455</name>
</gene>
<evidence type="ECO:0000313" key="2">
    <source>
        <dbReference type="EMBL" id="RMI40735.1"/>
    </source>
</evidence>
<dbReference type="InterPro" id="IPR027843">
    <property type="entry name" value="DUF4440"/>
</dbReference>
<name>A0A3M2LXF9_9ACTN</name>
<keyword evidence="3" id="KW-1185">Reference proteome</keyword>
<dbReference type="OrthoDB" id="582586at2"/>
<feature type="domain" description="DUF4440" evidence="1">
    <location>
        <begin position="10"/>
        <end position="120"/>
    </location>
</feature>
<dbReference type="EMBL" id="RFFG01000050">
    <property type="protein sequence ID" value="RMI40735.1"/>
    <property type="molecule type" value="Genomic_DNA"/>
</dbReference>
<dbReference type="NCBIfam" id="TIGR02246">
    <property type="entry name" value="SgcJ/EcaC family oxidoreductase"/>
    <property type="match status" value="1"/>
</dbReference>
<dbReference type="Proteomes" id="UP000282674">
    <property type="component" value="Unassembled WGS sequence"/>
</dbReference>
<accession>A0A3M2LXF9</accession>
<protein>
    <submittedName>
        <fullName evidence="2">SgcJ/EcaC family oxidoreductase</fullName>
    </submittedName>
</protein>
<evidence type="ECO:0000313" key="3">
    <source>
        <dbReference type="Proteomes" id="UP000282674"/>
    </source>
</evidence>
<organism evidence="2 3">
    <name type="scientific">Actinomadura harenae</name>
    <dbReference type="NCBI Taxonomy" id="2483351"/>
    <lineage>
        <taxon>Bacteria</taxon>
        <taxon>Bacillati</taxon>
        <taxon>Actinomycetota</taxon>
        <taxon>Actinomycetes</taxon>
        <taxon>Streptosporangiales</taxon>
        <taxon>Thermomonosporaceae</taxon>
        <taxon>Actinomadura</taxon>
    </lineage>
</organism>
<dbReference type="InterPro" id="IPR032710">
    <property type="entry name" value="NTF2-like_dom_sf"/>
</dbReference>
<dbReference type="SUPFAM" id="SSF54427">
    <property type="entry name" value="NTF2-like"/>
    <property type="match status" value="1"/>
</dbReference>
<dbReference type="Pfam" id="PF14534">
    <property type="entry name" value="DUF4440"/>
    <property type="match status" value="1"/>
</dbReference>
<sequence length="130" mass="14018">MSIDLMKVQQVPNRIVAAWAKNDADSFAKVFTEDGTLILPGGVFLKGHEEIRAHMAELYAGHYKGTTVTGTPQMIKPLSDTAVVLITQGGVVAAGAKEPSPEEAIRATWLLVEQNGQWLITAYQNTPLGD</sequence>
<reference evidence="2 3" key="1">
    <citation type="submission" date="2018-10" db="EMBL/GenBank/DDBJ databases">
        <title>Isolation from soil.</title>
        <authorList>
            <person name="Hu J."/>
        </authorList>
    </citation>
    <scope>NUCLEOTIDE SEQUENCE [LARGE SCALE GENOMIC DNA]</scope>
    <source>
        <strain evidence="2 3">NEAU-Ht49</strain>
    </source>
</reference>
<dbReference type="RefSeq" id="WP_122196963.1">
    <property type="nucleotide sequence ID" value="NZ_JBHSKC010000011.1"/>
</dbReference>
<dbReference type="Gene3D" id="3.10.450.50">
    <property type="match status" value="1"/>
</dbReference>
<dbReference type="AlphaFoldDB" id="A0A3M2LXF9"/>